<dbReference type="GO" id="GO:0046872">
    <property type="term" value="F:metal ion binding"/>
    <property type="evidence" value="ECO:0007669"/>
    <property type="project" value="UniProtKB-KW"/>
</dbReference>
<dbReference type="EMBL" id="CP022987">
    <property type="protein sequence ID" value="QAA95311.1"/>
    <property type="molecule type" value="Genomic_DNA"/>
</dbReference>
<evidence type="ECO:0000256" key="6">
    <source>
        <dbReference type="PROSITE-ProRule" id="PRU00433"/>
    </source>
</evidence>
<dbReference type="InterPro" id="IPR036909">
    <property type="entry name" value="Cyt_c-like_dom_sf"/>
</dbReference>
<evidence type="ECO:0000256" key="4">
    <source>
        <dbReference type="ARBA" id="ARBA00022982"/>
    </source>
</evidence>
<protein>
    <submittedName>
        <fullName evidence="9">Cytochrome c family protein</fullName>
    </submittedName>
</protein>
<dbReference type="InterPro" id="IPR002327">
    <property type="entry name" value="Cyt_c_1A/1B"/>
</dbReference>
<dbReference type="SUPFAM" id="SSF46626">
    <property type="entry name" value="Cytochrome c"/>
    <property type="match status" value="1"/>
</dbReference>
<proteinExistence type="predicted"/>
<keyword evidence="4" id="KW-0249">Electron transport</keyword>
<feature type="signal peptide" evidence="7">
    <location>
        <begin position="1"/>
        <end position="26"/>
    </location>
</feature>
<dbReference type="OrthoDB" id="9805828at2"/>
<dbReference type="Proteomes" id="UP000283474">
    <property type="component" value="Chromosome"/>
</dbReference>
<dbReference type="PRINTS" id="PR00604">
    <property type="entry name" value="CYTCHRMECIAB"/>
</dbReference>
<keyword evidence="10" id="KW-1185">Reference proteome</keyword>
<evidence type="ECO:0000313" key="9">
    <source>
        <dbReference type="EMBL" id="QAA95311.1"/>
    </source>
</evidence>
<dbReference type="KEGG" id="pus:CKA81_16655"/>
<dbReference type="PROSITE" id="PS51007">
    <property type="entry name" value="CYTC"/>
    <property type="match status" value="1"/>
</dbReference>
<evidence type="ECO:0000313" key="10">
    <source>
        <dbReference type="Proteomes" id="UP000283474"/>
    </source>
</evidence>
<sequence length="134" mass="14402">MRGAHWQLLLLGAIFSWFGATQFALAAPGDALRGEAVYSRCLACHALAYDRTGPRHCGLLGRQAGSVPGFSYSEAMKNAQFVWTEETLDDFLAAPMQAVPGTSMGYAGIPDAQERSDLIAYLKQQDASEVCAAK</sequence>
<keyword evidence="2 6" id="KW-0349">Heme</keyword>
<keyword evidence="5 6" id="KW-0408">Iron</keyword>
<gene>
    <name evidence="9" type="ORF">CKA81_16655</name>
</gene>
<name>A0A410GG97_9BURK</name>
<dbReference type="GO" id="GO:0009055">
    <property type="term" value="F:electron transfer activity"/>
    <property type="evidence" value="ECO:0007669"/>
    <property type="project" value="InterPro"/>
</dbReference>
<keyword evidence="7" id="KW-0732">Signal</keyword>
<evidence type="ECO:0000256" key="5">
    <source>
        <dbReference type="ARBA" id="ARBA00023004"/>
    </source>
</evidence>
<dbReference type="AlphaFoldDB" id="A0A410GG97"/>
<reference evidence="9 10" key="1">
    <citation type="submission" date="2017-08" db="EMBL/GenBank/DDBJ databases">
        <authorList>
            <person name="Park S.-J."/>
            <person name="Kim H."/>
        </authorList>
    </citation>
    <scope>NUCLEOTIDE SEQUENCE [LARGE SCALE GENOMIC DNA]</scope>
    <source>
        <strain evidence="10">ye3</strain>
    </source>
</reference>
<keyword evidence="1" id="KW-0813">Transport</keyword>
<evidence type="ECO:0000256" key="7">
    <source>
        <dbReference type="SAM" id="SignalP"/>
    </source>
</evidence>
<dbReference type="InterPro" id="IPR009056">
    <property type="entry name" value="Cyt_c-like_dom"/>
</dbReference>
<evidence type="ECO:0000259" key="8">
    <source>
        <dbReference type="PROSITE" id="PS51007"/>
    </source>
</evidence>
<accession>A0A410GG97</accession>
<dbReference type="Pfam" id="PF00034">
    <property type="entry name" value="Cytochrom_C"/>
    <property type="match status" value="1"/>
</dbReference>
<dbReference type="PANTHER" id="PTHR11961">
    <property type="entry name" value="CYTOCHROME C"/>
    <property type="match status" value="1"/>
</dbReference>
<evidence type="ECO:0000256" key="3">
    <source>
        <dbReference type="ARBA" id="ARBA00022723"/>
    </source>
</evidence>
<feature type="domain" description="Cytochrome c" evidence="8">
    <location>
        <begin position="29"/>
        <end position="126"/>
    </location>
</feature>
<evidence type="ECO:0000256" key="2">
    <source>
        <dbReference type="ARBA" id="ARBA00022617"/>
    </source>
</evidence>
<feature type="chain" id="PRO_5019577372" evidence="7">
    <location>
        <begin position="27"/>
        <end position="134"/>
    </location>
</feature>
<evidence type="ECO:0000256" key="1">
    <source>
        <dbReference type="ARBA" id="ARBA00022448"/>
    </source>
</evidence>
<keyword evidence="3 6" id="KW-0479">Metal-binding</keyword>
<dbReference type="Gene3D" id="1.10.760.10">
    <property type="entry name" value="Cytochrome c-like domain"/>
    <property type="match status" value="1"/>
</dbReference>
<dbReference type="RefSeq" id="WP_128356302.1">
    <property type="nucleotide sequence ID" value="NZ_CP022987.1"/>
</dbReference>
<dbReference type="GO" id="GO:0020037">
    <property type="term" value="F:heme binding"/>
    <property type="evidence" value="ECO:0007669"/>
    <property type="project" value="InterPro"/>
</dbReference>
<organism evidence="9 10">
    <name type="scientific">Pollutimonas thiosulfatoxidans</name>
    <dbReference type="NCBI Taxonomy" id="2028345"/>
    <lineage>
        <taxon>Bacteria</taxon>
        <taxon>Pseudomonadati</taxon>
        <taxon>Pseudomonadota</taxon>
        <taxon>Betaproteobacteria</taxon>
        <taxon>Burkholderiales</taxon>
        <taxon>Alcaligenaceae</taxon>
        <taxon>Pollutimonas</taxon>
    </lineage>
</organism>